<evidence type="ECO:0000256" key="1">
    <source>
        <dbReference type="SAM" id="SignalP"/>
    </source>
</evidence>
<feature type="chain" id="PRO_5034439178" evidence="1">
    <location>
        <begin position="20"/>
        <end position="95"/>
    </location>
</feature>
<reference evidence="2 3" key="1">
    <citation type="submission" date="2020-01" db="EMBL/GenBank/DDBJ databases">
        <title>Identification and distribution of gene clusters putatively required for synthesis of sphingolipid metabolism inhibitors in phylogenetically diverse species of the filamentous fungus Fusarium.</title>
        <authorList>
            <person name="Kim H.-S."/>
            <person name="Busman M."/>
            <person name="Brown D.W."/>
            <person name="Divon H."/>
            <person name="Uhlig S."/>
            <person name="Proctor R.H."/>
        </authorList>
    </citation>
    <scope>NUCLEOTIDE SEQUENCE [LARGE SCALE GENOMIC DNA]</scope>
    <source>
        <strain evidence="2 3">NRRL 20459</strain>
    </source>
</reference>
<keyword evidence="1" id="KW-0732">Signal</keyword>
<dbReference type="AlphaFoldDB" id="A0A8H4LKA6"/>
<sequence>MVNPLHIIYALAALQRVQACVKTCTPSGGNGTSCSYTCTRACASLSAKDARDGFLGALQSGGNSCSAVGTSGVQCVKDSKFGSCYDHHWSCGRGC</sequence>
<feature type="signal peptide" evidence="1">
    <location>
        <begin position="1"/>
        <end position="19"/>
    </location>
</feature>
<evidence type="ECO:0000313" key="2">
    <source>
        <dbReference type="EMBL" id="KAF4469722.1"/>
    </source>
</evidence>
<dbReference type="EMBL" id="JAADYS010000438">
    <property type="protein sequence ID" value="KAF4469722.1"/>
    <property type="molecule type" value="Genomic_DNA"/>
</dbReference>
<proteinExistence type="predicted"/>
<evidence type="ECO:0000313" key="3">
    <source>
        <dbReference type="Proteomes" id="UP000554235"/>
    </source>
</evidence>
<comment type="caution">
    <text evidence="2">The sequence shown here is derived from an EMBL/GenBank/DDBJ whole genome shotgun (WGS) entry which is preliminary data.</text>
</comment>
<dbReference type="OrthoDB" id="4448074at2759"/>
<keyword evidence="3" id="KW-1185">Reference proteome</keyword>
<gene>
    <name evidence="2" type="ORF">FALBO_3368</name>
</gene>
<protein>
    <submittedName>
        <fullName evidence="2">Kinetochore complex Sim4 subunit Fta4</fullName>
    </submittedName>
</protein>
<accession>A0A8H4LKA6</accession>
<organism evidence="2 3">
    <name type="scientific">Fusarium albosuccineum</name>
    <dbReference type="NCBI Taxonomy" id="1237068"/>
    <lineage>
        <taxon>Eukaryota</taxon>
        <taxon>Fungi</taxon>
        <taxon>Dikarya</taxon>
        <taxon>Ascomycota</taxon>
        <taxon>Pezizomycotina</taxon>
        <taxon>Sordariomycetes</taxon>
        <taxon>Hypocreomycetidae</taxon>
        <taxon>Hypocreales</taxon>
        <taxon>Nectriaceae</taxon>
        <taxon>Fusarium</taxon>
        <taxon>Fusarium decemcellulare species complex</taxon>
    </lineage>
</organism>
<dbReference type="Proteomes" id="UP000554235">
    <property type="component" value="Unassembled WGS sequence"/>
</dbReference>
<name>A0A8H4LKA6_9HYPO</name>